<dbReference type="AlphaFoldDB" id="A0A0C3DS02"/>
<keyword evidence="2" id="KW-0812">Transmembrane</keyword>
<dbReference type="PANTHER" id="PTHR37849:SF1">
    <property type="entry name" value="YALI0E11605P"/>
    <property type="match status" value="1"/>
</dbReference>
<dbReference type="EMBL" id="KN832872">
    <property type="protein sequence ID" value="KIN04838.1"/>
    <property type="molecule type" value="Genomic_DNA"/>
</dbReference>
<evidence type="ECO:0000256" key="1">
    <source>
        <dbReference type="SAM" id="Coils"/>
    </source>
</evidence>
<dbReference type="Proteomes" id="UP000054321">
    <property type="component" value="Unassembled WGS sequence"/>
</dbReference>
<keyword evidence="1" id="KW-0175">Coiled coil</keyword>
<feature type="transmembrane region" description="Helical" evidence="2">
    <location>
        <begin position="52"/>
        <end position="70"/>
    </location>
</feature>
<accession>A0A0C3DS02</accession>
<protein>
    <submittedName>
        <fullName evidence="3">Uncharacterized protein</fullName>
    </submittedName>
</protein>
<reference evidence="4" key="2">
    <citation type="submission" date="2015-01" db="EMBL/GenBank/DDBJ databases">
        <title>Evolutionary Origins and Diversification of the Mycorrhizal Mutualists.</title>
        <authorList>
            <consortium name="DOE Joint Genome Institute"/>
            <consortium name="Mycorrhizal Genomics Consortium"/>
            <person name="Kohler A."/>
            <person name="Kuo A."/>
            <person name="Nagy L.G."/>
            <person name="Floudas D."/>
            <person name="Copeland A."/>
            <person name="Barry K.W."/>
            <person name="Cichocki N."/>
            <person name="Veneault-Fourrey C."/>
            <person name="LaButti K."/>
            <person name="Lindquist E.A."/>
            <person name="Lipzen A."/>
            <person name="Lundell T."/>
            <person name="Morin E."/>
            <person name="Murat C."/>
            <person name="Riley R."/>
            <person name="Ohm R."/>
            <person name="Sun H."/>
            <person name="Tunlid A."/>
            <person name="Henrissat B."/>
            <person name="Grigoriev I.V."/>
            <person name="Hibbett D.S."/>
            <person name="Martin F."/>
        </authorList>
    </citation>
    <scope>NUCLEOTIDE SEQUENCE [LARGE SCALE GENOMIC DNA]</scope>
    <source>
        <strain evidence="4">Zn</strain>
    </source>
</reference>
<evidence type="ECO:0000313" key="4">
    <source>
        <dbReference type="Proteomes" id="UP000054321"/>
    </source>
</evidence>
<feature type="coiled-coil region" evidence="1">
    <location>
        <begin position="71"/>
        <end position="112"/>
    </location>
</feature>
<name>A0A0C3DS02_OIDMZ</name>
<dbReference type="HOGENOM" id="CLU_136352_0_0_1"/>
<keyword evidence="4" id="KW-1185">Reference proteome</keyword>
<evidence type="ECO:0000256" key="2">
    <source>
        <dbReference type="SAM" id="Phobius"/>
    </source>
</evidence>
<dbReference type="STRING" id="913774.A0A0C3DS02"/>
<gene>
    <name evidence="3" type="ORF">OIDMADRAFT_17722</name>
</gene>
<feature type="non-terminal residue" evidence="3">
    <location>
        <position position="1"/>
    </location>
</feature>
<evidence type="ECO:0000313" key="3">
    <source>
        <dbReference type="EMBL" id="KIN04838.1"/>
    </source>
</evidence>
<reference evidence="3 4" key="1">
    <citation type="submission" date="2014-04" db="EMBL/GenBank/DDBJ databases">
        <authorList>
            <consortium name="DOE Joint Genome Institute"/>
            <person name="Kuo A."/>
            <person name="Martino E."/>
            <person name="Perotto S."/>
            <person name="Kohler A."/>
            <person name="Nagy L.G."/>
            <person name="Floudas D."/>
            <person name="Copeland A."/>
            <person name="Barry K.W."/>
            <person name="Cichocki N."/>
            <person name="Veneault-Fourrey C."/>
            <person name="LaButti K."/>
            <person name="Lindquist E.A."/>
            <person name="Lipzen A."/>
            <person name="Lundell T."/>
            <person name="Morin E."/>
            <person name="Murat C."/>
            <person name="Sun H."/>
            <person name="Tunlid A."/>
            <person name="Henrissat B."/>
            <person name="Grigoriev I.V."/>
            <person name="Hibbett D.S."/>
            <person name="Martin F."/>
            <person name="Nordberg H.P."/>
            <person name="Cantor M.N."/>
            <person name="Hua S.X."/>
        </authorList>
    </citation>
    <scope>NUCLEOTIDE SEQUENCE [LARGE SCALE GENOMIC DNA]</scope>
    <source>
        <strain evidence="3 4">Zn</strain>
    </source>
</reference>
<sequence length="113" mass="12638">MALRFLSHAMRTTSSPSATFRMARSFQTSSRRLADAAPLPAKKPVGAFRGGLFGFLLGSTLTGAGIYYYFLDEYMVANEALTDDITGLQRNVQRVHDYVRTLEEKLAQLEKKK</sequence>
<dbReference type="PANTHER" id="PTHR37849">
    <property type="entry name" value="YALI0E11605P"/>
    <property type="match status" value="1"/>
</dbReference>
<keyword evidence="2" id="KW-0472">Membrane</keyword>
<dbReference type="InParanoid" id="A0A0C3DS02"/>
<dbReference type="OrthoDB" id="5331396at2759"/>
<organism evidence="3 4">
    <name type="scientific">Oidiodendron maius (strain Zn)</name>
    <dbReference type="NCBI Taxonomy" id="913774"/>
    <lineage>
        <taxon>Eukaryota</taxon>
        <taxon>Fungi</taxon>
        <taxon>Dikarya</taxon>
        <taxon>Ascomycota</taxon>
        <taxon>Pezizomycotina</taxon>
        <taxon>Leotiomycetes</taxon>
        <taxon>Leotiomycetes incertae sedis</taxon>
        <taxon>Myxotrichaceae</taxon>
        <taxon>Oidiodendron</taxon>
    </lineage>
</organism>
<keyword evidence="2" id="KW-1133">Transmembrane helix</keyword>
<proteinExistence type="predicted"/>